<proteinExistence type="predicted"/>
<gene>
    <name evidence="1" type="ORF">HMPREF9141_0223</name>
</gene>
<name>F0F3Q7_9BACT</name>
<accession>F0F3Q7</accession>
<dbReference type="HOGENOM" id="CLU_1946847_0_0_10"/>
<dbReference type="Proteomes" id="UP000005697">
    <property type="component" value="Unassembled WGS sequence"/>
</dbReference>
<evidence type="ECO:0000313" key="1">
    <source>
        <dbReference type="EMBL" id="EGC21187.1"/>
    </source>
</evidence>
<evidence type="ECO:0000313" key="2">
    <source>
        <dbReference type="Proteomes" id="UP000005697"/>
    </source>
</evidence>
<dbReference type="STRING" id="888743.HMPREF9141_0223"/>
<comment type="caution">
    <text evidence="1">The sequence shown here is derived from an EMBL/GenBank/DDBJ whole genome shotgun (WGS) entry which is preliminary data.</text>
</comment>
<organism evidence="1 2">
    <name type="scientific">Prevotella multiformis DSM 16608</name>
    <dbReference type="NCBI Taxonomy" id="888743"/>
    <lineage>
        <taxon>Bacteria</taxon>
        <taxon>Pseudomonadati</taxon>
        <taxon>Bacteroidota</taxon>
        <taxon>Bacteroidia</taxon>
        <taxon>Bacteroidales</taxon>
        <taxon>Prevotellaceae</taxon>
        <taxon>Prevotella</taxon>
    </lineage>
</organism>
<reference evidence="1 2" key="1">
    <citation type="submission" date="2011-01" db="EMBL/GenBank/DDBJ databases">
        <authorList>
            <person name="Muzny D."/>
            <person name="Qin X."/>
            <person name="Deng J."/>
            <person name="Jiang H."/>
            <person name="Liu Y."/>
            <person name="Qu J."/>
            <person name="Song X.-Z."/>
            <person name="Zhang L."/>
            <person name="Thornton R."/>
            <person name="Coyle M."/>
            <person name="Francisco L."/>
            <person name="Jackson L."/>
            <person name="Javaid M."/>
            <person name="Korchina V."/>
            <person name="Kovar C."/>
            <person name="Mata R."/>
            <person name="Mathew T."/>
            <person name="Ngo R."/>
            <person name="Nguyen L."/>
            <person name="Nguyen N."/>
            <person name="Okwuonu G."/>
            <person name="Ongeri F."/>
            <person name="Pham C."/>
            <person name="Simmons D."/>
            <person name="Wilczek-Boney K."/>
            <person name="Hale W."/>
            <person name="Jakkamsetti A."/>
            <person name="Pham P."/>
            <person name="Ruth R."/>
            <person name="San Lucas F."/>
            <person name="Warren J."/>
            <person name="Zhang J."/>
            <person name="Zhao Z."/>
            <person name="Zhou C."/>
            <person name="Zhu D."/>
            <person name="Lee S."/>
            <person name="Bess C."/>
            <person name="Blankenburg K."/>
            <person name="Forbes L."/>
            <person name="Fu Q."/>
            <person name="Gubbala S."/>
            <person name="Hirani K."/>
            <person name="Jayaseelan J.C."/>
            <person name="Lara F."/>
            <person name="Munidasa M."/>
            <person name="Palculict T."/>
            <person name="Patil S."/>
            <person name="Pu L.-L."/>
            <person name="Saada N."/>
            <person name="Tang L."/>
            <person name="Weissenberger G."/>
            <person name="Zhu Y."/>
            <person name="Hemphill L."/>
            <person name="Shang Y."/>
            <person name="Youmans B."/>
            <person name="Ayvaz T."/>
            <person name="Ross M."/>
            <person name="Santibanez J."/>
            <person name="Aqrawi P."/>
            <person name="Gross S."/>
            <person name="Joshi V."/>
            <person name="Fowler G."/>
            <person name="Nazareth L."/>
            <person name="Reid J."/>
            <person name="Worley K."/>
            <person name="Petrosino J."/>
            <person name="Highlander S."/>
            <person name="Gibbs R."/>
        </authorList>
    </citation>
    <scope>NUCLEOTIDE SEQUENCE [LARGE SCALE GENOMIC DNA]</scope>
    <source>
        <strain evidence="1 2">DSM 16608</strain>
    </source>
</reference>
<dbReference type="eggNOG" id="COG3513">
    <property type="taxonomic scope" value="Bacteria"/>
</dbReference>
<dbReference type="AlphaFoldDB" id="F0F3Q7"/>
<protein>
    <submittedName>
        <fullName evidence="1">Uncharacterized protein</fullName>
    </submittedName>
</protein>
<dbReference type="EMBL" id="AEWX01000002">
    <property type="protein sequence ID" value="EGC21187.1"/>
    <property type="molecule type" value="Genomic_DNA"/>
</dbReference>
<sequence>MQKGGTGCKINRQTVGNVEVNVLNLRLYDRTDDREVTAGYLPTKEDYVRLFVYLNDRKEINQDTLLKDYFRLKKVKCGNEKEFAIRWNYIEDKEKKYPCNETRHELLAALDRAGMEHGWLDDSGTSARW</sequence>
<keyword evidence="2" id="KW-1185">Reference proteome</keyword>